<dbReference type="InterPro" id="IPR036188">
    <property type="entry name" value="FAD/NAD-bd_sf"/>
</dbReference>
<dbReference type="AlphaFoldDB" id="A0A497XKI8"/>
<reference evidence="1 2" key="1">
    <citation type="submission" date="2018-10" db="EMBL/GenBank/DDBJ databases">
        <title>Genomic Encyclopedia of Type Strains, Phase IV (KMG-IV): sequencing the most valuable type-strain genomes for metagenomic binning, comparative biology and taxonomic classification.</title>
        <authorList>
            <person name="Goeker M."/>
        </authorList>
    </citation>
    <scope>NUCLEOTIDE SEQUENCE [LARGE SCALE GENOMIC DNA]</scope>
    <source>
        <strain evidence="1 2">DSM 26916</strain>
    </source>
</reference>
<dbReference type="PANTHER" id="PTHR42923">
    <property type="entry name" value="PROTOPORPHYRINOGEN OXIDASE"/>
    <property type="match status" value="1"/>
</dbReference>
<name>A0A497XKI8_9PROT</name>
<dbReference type="OrthoDB" id="127573at2"/>
<dbReference type="Pfam" id="PF13450">
    <property type="entry name" value="NAD_binding_8"/>
    <property type="match status" value="1"/>
</dbReference>
<comment type="caution">
    <text evidence="1">The sequence shown here is derived from an EMBL/GenBank/DDBJ whole genome shotgun (WGS) entry which is preliminary data.</text>
</comment>
<evidence type="ECO:0000313" key="2">
    <source>
        <dbReference type="Proteomes" id="UP000268908"/>
    </source>
</evidence>
<dbReference type="SUPFAM" id="SSF51905">
    <property type="entry name" value="FAD/NAD(P)-binding domain"/>
    <property type="match status" value="1"/>
</dbReference>
<keyword evidence="2" id="KW-1185">Reference proteome</keyword>
<dbReference type="GO" id="GO:0016491">
    <property type="term" value="F:oxidoreductase activity"/>
    <property type="evidence" value="ECO:0007669"/>
    <property type="project" value="TreeGrafter"/>
</dbReference>
<evidence type="ECO:0000313" key="1">
    <source>
        <dbReference type="EMBL" id="RLJ67907.1"/>
    </source>
</evidence>
<accession>A0A497XKI8</accession>
<dbReference type="Gene3D" id="3.50.50.60">
    <property type="entry name" value="FAD/NAD(P)-binding domain"/>
    <property type="match status" value="1"/>
</dbReference>
<dbReference type="PROSITE" id="PS51257">
    <property type="entry name" value="PROKAR_LIPOPROTEIN"/>
    <property type="match status" value="1"/>
</dbReference>
<sequence length="540" mass="59389">MKRRDFLASCAALAVAGCGEVKGAPLPPGELAGGNLERGHRLREKNFARPTEVRRVPVLIVGAGIGGLSAAWRLERAGFRDFAILELESSVGGNSRYGENAVSAYPLGAHYLPLPTRESRAVRELLADLGALQGDPHAARPSYDERLLCHAPQERLHISGLWQDGLWPRLGVAAAERDQYVRFQERMAEFREARDGQGRRAFALPAALSSNEPRWRELDRITMRQWLRDNGFDSPHLHWYVNYACRDDFGVGIGEASAWAGIHYFACRNGEAANAAADSVLTAPEGNGWIVKRLAQRYADRTITGALAFHIGQNRRAASADFLLEHENRVVRYEAEQLVWAAPLFVLPHVAPELPASLVAAARAGDHAPWLVANLTLAEMPSSGAGAPLAWDNVLYDSPALGYVVATHQRIAAAPGPTVLTYYHAFSAEPPKQARERLLNTPRETWARQILADLGRAHPEIGQVTQRLDVFRHGHAMIRPVPGTIWSAARQPLARGWERVHFAHADVSGMSLFEEANYRGVRAAEQVLRRLAVRVGTALG</sequence>
<protein>
    <submittedName>
        <fullName evidence="1">Putative NAD(P)-binding protein</fullName>
    </submittedName>
</protein>
<proteinExistence type="predicted"/>
<dbReference type="EMBL" id="RCCI01000004">
    <property type="protein sequence ID" value="RLJ67907.1"/>
    <property type="molecule type" value="Genomic_DNA"/>
</dbReference>
<dbReference type="PANTHER" id="PTHR42923:SF39">
    <property type="entry name" value="AMINO OXIDASE"/>
    <property type="match status" value="1"/>
</dbReference>
<dbReference type="InterPro" id="IPR050464">
    <property type="entry name" value="Zeta_carotene_desat/Oxidored"/>
</dbReference>
<dbReference type="Proteomes" id="UP000268908">
    <property type="component" value="Unassembled WGS sequence"/>
</dbReference>
<dbReference type="RefSeq" id="WP_121239857.1">
    <property type="nucleotide sequence ID" value="NZ_BHVV01000001.1"/>
</dbReference>
<organism evidence="1 2">
    <name type="scientific">Sulfurisoma sediminicola</name>
    <dbReference type="NCBI Taxonomy" id="1381557"/>
    <lineage>
        <taxon>Bacteria</taxon>
        <taxon>Pseudomonadati</taxon>
        <taxon>Pseudomonadota</taxon>
        <taxon>Betaproteobacteria</taxon>
        <taxon>Nitrosomonadales</taxon>
        <taxon>Sterolibacteriaceae</taxon>
        <taxon>Sulfurisoma</taxon>
    </lineage>
</organism>
<gene>
    <name evidence="1" type="ORF">DFR35_0460</name>
</gene>